<dbReference type="Proteomes" id="UP000011518">
    <property type="component" value="Unassembled WGS sequence"/>
</dbReference>
<reference evidence="3" key="2">
    <citation type="journal article" date="2013" name="Nat. Commun.">
        <title>Genome of the Chinese tree shrew.</title>
        <authorList>
            <person name="Fan Y."/>
            <person name="Huang Z.Y."/>
            <person name="Cao C.C."/>
            <person name="Chen C.S."/>
            <person name="Chen Y.X."/>
            <person name="Fan D.D."/>
            <person name="He J."/>
            <person name="Hou H.L."/>
            <person name="Hu L."/>
            <person name="Hu X.T."/>
            <person name="Jiang X.T."/>
            <person name="Lai R."/>
            <person name="Lang Y.S."/>
            <person name="Liang B."/>
            <person name="Liao S.G."/>
            <person name="Mu D."/>
            <person name="Ma Y.Y."/>
            <person name="Niu Y.Y."/>
            <person name="Sun X.Q."/>
            <person name="Xia J.Q."/>
            <person name="Xiao J."/>
            <person name="Xiong Z.Q."/>
            <person name="Xu L."/>
            <person name="Yang L."/>
            <person name="Zhang Y."/>
            <person name="Zhao W."/>
            <person name="Zhao X.D."/>
            <person name="Zheng Y.T."/>
            <person name="Zhou J.M."/>
            <person name="Zhu Y.B."/>
            <person name="Zhang G.J."/>
            <person name="Wang J."/>
            <person name="Yao Y.G."/>
        </authorList>
    </citation>
    <scope>NUCLEOTIDE SEQUENCE [LARGE SCALE GENOMIC DNA]</scope>
</reference>
<dbReference type="PANTHER" id="PTHR36870">
    <property type="entry name" value="C17ORF78 ISOFORM 2"/>
    <property type="match status" value="1"/>
</dbReference>
<dbReference type="AlphaFoldDB" id="L9KG98"/>
<feature type="transmembrane region" description="Helical" evidence="1">
    <location>
        <begin position="186"/>
        <end position="209"/>
    </location>
</feature>
<name>L9KG98_TUPCH</name>
<accession>L9KG98</accession>
<gene>
    <name evidence="2" type="ORF">TREES_T100005489</name>
</gene>
<dbReference type="eggNOG" id="ENOG502SUFK">
    <property type="taxonomic scope" value="Eukaryota"/>
</dbReference>
<sequence>MDTILVFSLIVTSYDANRKALRDSSCQVEQLPGLFPKDVRSIRDLLMKETHTEAKRATFTQNWTVATLQCLGSESKVKVNLVYSEKKPKVKHILKNLRVITAPHGNSSSSPRCRLTLTAKFQTGSMLKGQAVLPGISQCKVYPVMEASLETFSTTNTSIAPRTTKGEKTTSIETDENLEKRRKWSIVVKSLIAVTLLLSGVAITVFVIFEVPCPSRCHRARQLCQCQRLCRKQKKGDQQPEIPESQLDSQPKKESILYLISVTCLEKMGLICKRWVTGSCFNYEANVSSSFMCQKIDRY</sequence>
<keyword evidence="1" id="KW-0812">Transmembrane</keyword>
<proteinExistence type="predicted"/>
<evidence type="ECO:0000313" key="2">
    <source>
        <dbReference type="EMBL" id="ELW61751.1"/>
    </source>
</evidence>
<dbReference type="Pfam" id="PF15829">
    <property type="entry name" value="DUF4711"/>
    <property type="match status" value="1"/>
</dbReference>
<evidence type="ECO:0000313" key="3">
    <source>
        <dbReference type="Proteomes" id="UP000011518"/>
    </source>
</evidence>
<dbReference type="InterPro" id="IPR031668">
    <property type="entry name" value="DUF4711"/>
</dbReference>
<organism evidence="2 3">
    <name type="scientific">Tupaia chinensis</name>
    <name type="common">Chinese tree shrew</name>
    <name type="synonym">Tupaia belangeri chinensis</name>
    <dbReference type="NCBI Taxonomy" id="246437"/>
    <lineage>
        <taxon>Eukaryota</taxon>
        <taxon>Metazoa</taxon>
        <taxon>Chordata</taxon>
        <taxon>Craniata</taxon>
        <taxon>Vertebrata</taxon>
        <taxon>Euteleostomi</taxon>
        <taxon>Mammalia</taxon>
        <taxon>Eutheria</taxon>
        <taxon>Euarchontoglires</taxon>
        <taxon>Scandentia</taxon>
        <taxon>Tupaiidae</taxon>
        <taxon>Tupaia</taxon>
    </lineage>
</organism>
<keyword evidence="3" id="KW-1185">Reference proteome</keyword>
<dbReference type="EMBL" id="KB320859">
    <property type="protein sequence ID" value="ELW61751.1"/>
    <property type="molecule type" value="Genomic_DNA"/>
</dbReference>
<keyword evidence="1" id="KW-1133">Transmembrane helix</keyword>
<keyword evidence="1" id="KW-0472">Membrane</keyword>
<dbReference type="InParanoid" id="L9KG98"/>
<evidence type="ECO:0000256" key="1">
    <source>
        <dbReference type="SAM" id="Phobius"/>
    </source>
</evidence>
<dbReference type="PANTHER" id="PTHR36870:SF1">
    <property type="entry name" value="CHROMOSOME 17 C17ORF78 HOMOLOG"/>
    <property type="match status" value="1"/>
</dbReference>
<reference evidence="3" key="1">
    <citation type="submission" date="2012-07" db="EMBL/GenBank/DDBJ databases">
        <title>Genome of the Chinese tree shrew, a rising model animal genetically related to primates.</title>
        <authorList>
            <person name="Zhang G."/>
            <person name="Fan Y."/>
            <person name="Yao Y."/>
            <person name="Huang Z."/>
        </authorList>
    </citation>
    <scope>NUCLEOTIDE SEQUENCE [LARGE SCALE GENOMIC DNA]</scope>
</reference>
<protein>
    <submittedName>
        <fullName evidence="2">Uncharacterized protein</fullName>
    </submittedName>
</protein>